<dbReference type="Pfam" id="PF05547">
    <property type="entry name" value="Peptidase_M6"/>
    <property type="match status" value="1"/>
</dbReference>
<feature type="transmembrane region" description="Helical" evidence="1">
    <location>
        <begin position="527"/>
        <end position="547"/>
    </location>
</feature>
<dbReference type="GO" id="GO:0006508">
    <property type="term" value="P:proteolysis"/>
    <property type="evidence" value="ECO:0007669"/>
    <property type="project" value="InterPro"/>
</dbReference>
<evidence type="ECO:0000259" key="3">
    <source>
        <dbReference type="Pfam" id="PF05547"/>
    </source>
</evidence>
<organism evidence="4 5">
    <name type="scientific">Fistulifera solaris</name>
    <name type="common">Oleaginous diatom</name>
    <dbReference type="NCBI Taxonomy" id="1519565"/>
    <lineage>
        <taxon>Eukaryota</taxon>
        <taxon>Sar</taxon>
        <taxon>Stramenopiles</taxon>
        <taxon>Ochrophyta</taxon>
        <taxon>Bacillariophyta</taxon>
        <taxon>Bacillariophyceae</taxon>
        <taxon>Bacillariophycidae</taxon>
        <taxon>Naviculales</taxon>
        <taxon>Naviculaceae</taxon>
        <taxon>Fistulifera</taxon>
    </lineage>
</organism>
<feature type="signal peptide" evidence="2">
    <location>
        <begin position="1"/>
        <end position="19"/>
    </location>
</feature>
<dbReference type="PANTHER" id="PTHR41775">
    <property type="entry name" value="SECRETED PROTEIN-RELATED"/>
    <property type="match status" value="1"/>
</dbReference>
<dbReference type="InterPro" id="IPR008757">
    <property type="entry name" value="Peptidase_M6-like_domain"/>
</dbReference>
<accession>A0A1Z5KN16</accession>
<dbReference type="EMBL" id="BDSP01000259">
    <property type="protein sequence ID" value="GAX27704.1"/>
    <property type="molecule type" value="Genomic_DNA"/>
</dbReference>
<evidence type="ECO:0000313" key="5">
    <source>
        <dbReference type="Proteomes" id="UP000198406"/>
    </source>
</evidence>
<keyword evidence="1" id="KW-0812">Transmembrane</keyword>
<feature type="chain" id="PRO_5012441915" description="Peptidase M6-like domain-containing protein" evidence="2">
    <location>
        <begin position="20"/>
        <end position="548"/>
    </location>
</feature>
<name>A0A1Z5KN16_FISSO</name>
<keyword evidence="1" id="KW-0472">Membrane</keyword>
<dbReference type="InParanoid" id="A0A1Z5KN16"/>
<evidence type="ECO:0000256" key="2">
    <source>
        <dbReference type="SAM" id="SignalP"/>
    </source>
</evidence>
<protein>
    <recommendedName>
        <fullName evidence="3">Peptidase M6-like domain-containing protein</fullName>
    </recommendedName>
</protein>
<feature type="domain" description="Peptidase M6-like" evidence="3">
    <location>
        <begin position="113"/>
        <end position="316"/>
    </location>
</feature>
<dbReference type="GO" id="GO:0008233">
    <property type="term" value="F:peptidase activity"/>
    <property type="evidence" value="ECO:0007669"/>
    <property type="project" value="InterPro"/>
</dbReference>
<comment type="caution">
    <text evidence="4">The sequence shown here is derived from an EMBL/GenBank/DDBJ whole genome shotgun (WGS) entry which is preliminary data.</text>
</comment>
<reference evidence="4 5" key="1">
    <citation type="journal article" date="2015" name="Plant Cell">
        <title>Oil accumulation by the oleaginous diatom Fistulifera solaris as revealed by the genome and transcriptome.</title>
        <authorList>
            <person name="Tanaka T."/>
            <person name="Maeda Y."/>
            <person name="Veluchamy A."/>
            <person name="Tanaka M."/>
            <person name="Abida H."/>
            <person name="Marechal E."/>
            <person name="Bowler C."/>
            <person name="Muto M."/>
            <person name="Sunaga Y."/>
            <person name="Tanaka M."/>
            <person name="Yoshino T."/>
            <person name="Taniguchi T."/>
            <person name="Fukuda Y."/>
            <person name="Nemoto M."/>
            <person name="Matsumoto M."/>
            <person name="Wong P.S."/>
            <person name="Aburatani S."/>
            <person name="Fujibuchi W."/>
        </authorList>
    </citation>
    <scope>NUCLEOTIDE SEQUENCE [LARGE SCALE GENOMIC DNA]</scope>
    <source>
        <strain evidence="4 5">JPCC DA0580</strain>
    </source>
</reference>
<dbReference type="OrthoDB" id="9986966at2759"/>
<evidence type="ECO:0000256" key="1">
    <source>
        <dbReference type="SAM" id="Phobius"/>
    </source>
</evidence>
<keyword evidence="2" id="KW-0732">Signal</keyword>
<dbReference type="Proteomes" id="UP000198406">
    <property type="component" value="Unassembled WGS sequence"/>
</dbReference>
<keyword evidence="1" id="KW-1133">Transmembrane helix</keyword>
<sequence length="548" mass="60543">MFPLNYLLILASSIHLSFSLAPSSLNEIEPVQAIIRQELTEDTNVPKHTDTDKCQSLNPQDCKNLDESLGRQLAERRLNPSIGDNIRVIVLLIKFSDHTTRDLPSREYFEEFFNGEGTELGSVKEWMRFNSVGRYRVHFTVREWATLPNTEKFYAAGNSAWDTDFNPVVAPLLDEIDNDPNHKWSPDYIDEFGKLNHLIVVHSGYMAEVGDLSCLTSNPNRVDRIWSSGGNGEGTGAPDAWRSKDFYEVGGMALLSAFSIPSCDKSGAFHVEPAALGPFVHEFSHGFGLPDLYDLNVPPLGGVGKFSNMASSQGWDFSPKSPGHMDGWSRARIGWVDYIDIEFDGYYAVQPLEVSGQVYRITKGYPEGEYLVIENKQPIKYDSDMPAGTGGIVIFHVDEKADRQKNAGYPGKPGWPAAHYRVAVQQADGNYDIEKGVNLGDEGDFYRKGSKLSSGGDFPNTDSYQGGVIKSTGINIEVVTDSQFIMAFHVTGLGQRTLDMQASSVGSTEGNVQGKPFLREGSPRATVAWILGMFMSIGLMLGMLLVFL</sequence>
<keyword evidence="5" id="KW-1185">Reference proteome</keyword>
<dbReference type="PANTHER" id="PTHR41775:SF1">
    <property type="entry name" value="PEPTIDASE M6-LIKE DOMAIN-CONTAINING PROTEIN"/>
    <property type="match status" value="1"/>
</dbReference>
<gene>
    <name evidence="4" type="ORF">FisN_13Hh199</name>
</gene>
<evidence type="ECO:0000313" key="4">
    <source>
        <dbReference type="EMBL" id="GAX27704.1"/>
    </source>
</evidence>
<dbReference type="AlphaFoldDB" id="A0A1Z5KN16"/>
<proteinExistence type="predicted"/>